<evidence type="ECO:0000256" key="1">
    <source>
        <dbReference type="SAM" id="Phobius"/>
    </source>
</evidence>
<keyword evidence="3" id="KW-1185">Reference proteome</keyword>
<comment type="caution">
    <text evidence="2">The sequence shown here is derived from an EMBL/GenBank/DDBJ whole genome shotgun (WGS) entry which is preliminary data.</text>
</comment>
<protein>
    <submittedName>
        <fullName evidence="2">Uncharacterized protein</fullName>
    </submittedName>
</protein>
<keyword evidence="1" id="KW-0472">Membrane</keyword>
<gene>
    <name evidence="2" type="ORF">A6A03_04815</name>
</gene>
<accession>A0A178LVE3</accession>
<dbReference type="STRING" id="1707952.A6A03_04815"/>
<keyword evidence="1" id="KW-1133">Transmembrane helix</keyword>
<dbReference type="EMBL" id="LWQS01000103">
    <property type="protein sequence ID" value="OAN38214.1"/>
    <property type="molecule type" value="Genomic_DNA"/>
</dbReference>
<feature type="transmembrane region" description="Helical" evidence="1">
    <location>
        <begin position="56"/>
        <end position="78"/>
    </location>
</feature>
<dbReference type="Proteomes" id="UP000078287">
    <property type="component" value="Unassembled WGS sequence"/>
</dbReference>
<dbReference type="RefSeq" id="WP_066791157.1">
    <property type="nucleotide sequence ID" value="NZ_LWQS01000103.1"/>
</dbReference>
<feature type="transmembrane region" description="Helical" evidence="1">
    <location>
        <begin position="21"/>
        <end position="44"/>
    </location>
</feature>
<organism evidence="2 3">
    <name type="scientific">Chloroflexus islandicus</name>
    <dbReference type="NCBI Taxonomy" id="1707952"/>
    <lineage>
        <taxon>Bacteria</taxon>
        <taxon>Bacillati</taxon>
        <taxon>Chloroflexota</taxon>
        <taxon>Chloroflexia</taxon>
        <taxon>Chloroflexales</taxon>
        <taxon>Chloroflexineae</taxon>
        <taxon>Chloroflexaceae</taxon>
        <taxon>Chloroflexus</taxon>
    </lineage>
</organism>
<evidence type="ECO:0000313" key="2">
    <source>
        <dbReference type="EMBL" id="OAN38214.1"/>
    </source>
</evidence>
<name>A0A178LVE3_9CHLR</name>
<reference evidence="2 3" key="1">
    <citation type="submission" date="2016-04" db="EMBL/GenBank/DDBJ databases">
        <title>Chloroflexus islandicus sp. nov., a thermophilic filamentous anoxygenic phototrophic bacterium from geyser Strokkur (Iceland).</title>
        <authorList>
            <person name="Gaisin V.A."/>
            <person name="Kalashnikov A.M."/>
            <person name="Sukhacheva M.V."/>
            <person name="Grouzdev D.S."/>
            <person name="Ivanov T.M."/>
            <person name="Kuznetsov B."/>
            <person name="Gorlenko V.M."/>
        </authorList>
    </citation>
    <scope>NUCLEOTIDE SEQUENCE [LARGE SCALE GENOMIC DNA]</scope>
    <source>
        <strain evidence="3">isl-2</strain>
    </source>
</reference>
<evidence type="ECO:0000313" key="3">
    <source>
        <dbReference type="Proteomes" id="UP000078287"/>
    </source>
</evidence>
<sequence length="180" mass="19842">MNASTLLLEWKVDASPFRNRVVLQQMGLVFGIPIVLLGLFMVAITEQNRWQVALQVMAVTGGVMLGLLLLVMLVFTLVGYEQHFQLDDEGVQAKVSGRTSAFLKLVRIGLLFSGRPSAMGAGLVMRTGDAIRWRDVAKVEVDERQRQMTLYRKGGSPFLLACTAENFATVREIVQAKTGA</sequence>
<dbReference type="OrthoDB" id="2084522at2"/>
<proteinExistence type="predicted"/>
<keyword evidence="1" id="KW-0812">Transmembrane</keyword>
<dbReference type="AlphaFoldDB" id="A0A178LVE3"/>